<dbReference type="PANTHER" id="PTHR24306">
    <property type="match status" value="1"/>
</dbReference>
<gene>
    <name evidence="1" type="ORF">B0A49_04866</name>
</gene>
<comment type="caution">
    <text evidence="1">The sequence shown here is derived from an EMBL/GenBank/DDBJ whole genome shotgun (WGS) entry which is preliminary data.</text>
</comment>
<organism evidence="1 2">
    <name type="scientific">Cryomyces minteri</name>
    <dbReference type="NCBI Taxonomy" id="331657"/>
    <lineage>
        <taxon>Eukaryota</taxon>
        <taxon>Fungi</taxon>
        <taxon>Dikarya</taxon>
        <taxon>Ascomycota</taxon>
        <taxon>Pezizomycotina</taxon>
        <taxon>Dothideomycetes</taxon>
        <taxon>Dothideomycetes incertae sedis</taxon>
        <taxon>Cryomyces</taxon>
    </lineage>
</organism>
<evidence type="ECO:0008006" key="3">
    <source>
        <dbReference type="Google" id="ProtNLM"/>
    </source>
</evidence>
<reference evidence="1 2" key="1">
    <citation type="submission" date="2017-03" db="EMBL/GenBank/DDBJ databases">
        <title>Genomes of endolithic fungi from Antarctica.</title>
        <authorList>
            <person name="Coleine C."/>
            <person name="Masonjones S."/>
            <person name="Stajich J.E."/>
        </authorList>
    </citation>
    <scope>NUCLEOTIDE SEQUENCE [LARGE SCALE GENOMIC DNA]</scope>
    <source>
        <strain evidence="1 2">CCFEE 5187</strain>
    </source>
</reference>
<evidence type="ECO:0000313" key="2">
    <source>
        <dbReference type="Proteomes" id="UP000308768"/>
    </source>
</evidence>
<dbReference type="GO" id="GO:0005506">
    <property type="term" value="F:iron ion binding"/>
    <property type="evidence" value="ECO:0007669"/>
    <property type="project" value="InterPro"/>
</dbReference>
<dbReference type="PANTHER" id="PTHR24306:SF7">
    <property type="entry name" value="AHBB"/>
    <property type="match status" value="1"/>
</dbReference>
<proteinExistence type="predicted"/>
<dbReference type="SUPFAM" id="SSF48264">
    <property type="entry name" value="Cytochrome P450"/>
    <property type="match status" value="1"/>
</dbReference>
<dbReference type="STRING" id="331657.A0A4U0WNA3"/>
<dbReference type="EMBL" id="NAJN01001308">
    <property type="protein sequence ID" value="TKA64128.1"/>
    <property type="molecule type" value="Genomic_DNA"/>
</dbReference>
<dbReference type="Proteomes" id="UP000308768">
    <property type="component" value="Unassembled WGS sequence"/>
</dbReference>
<protein>
    <recommendedName>
        <fullName evidence="3">Cytochrome P450</fullName>
    </recommendedName>
</protein>
<sequence>MVPYWIPFVGHVPELILTPERLLRGARGRHRLKRSRDAYSQGVIALKIFGTTHNLVYSPSLAQSLLSQKESVAAHHDVSWYIMKQVFGFPARLEKEYNLALHPILAAYQHLLKEPYLGDMLGVTVRNLEQSIPDLVTFTSSIVDQAPWERGSDIRVLKGVDGQQTAEVSFLPLIRDFVAHTVTPSLMGSSFSDNHPTWTADIVDLDRGFLLMAAGFPRWVPVRTITKAYLAQARLLCTIRAFHVALEKHVRGEDVGPEWRDMSDVSPIIMARQAIYRHHGFTIEARAACELAFLQVKEMIWAMNANAPVLIFWLVLRILSYSDHTLLSVIRAETEPYAKAFQPPRVFPVPEPPQLKIALDGLVRQDLALRESAKDGPGMREGFLLRRGSYAHVAHDLHNTDPSCFRKPDEWMPCRHVVVANDQGDERAEFGIIRAYGGGRSMCKGRVFAEKECLVFAAGILALWEFEPVGQKGWHIPAHRRATAVAAPKGDVRFHVRVKDKMSKINWCTAAGQIARDLETLMEQ</sequence>
<keyword evidence="2" id="KW-1185">Reference proteome</keyword>
<dbReference type="GO" id="GO:0020037">
    <property type="term" value="F:heme binding"/>
    <property type="evidence" value="ECO:0007669"/>
    <property type="project" value="InterPro"/>
</dbReference>
<dbReference type="OrthoDB" id="3366823at2759"/>
<evidence type="ECO:0000313" key="1">
    <source>
        <dbReference type="EMBL" id="TKA64128.1"/>
    </source>
</evidence>
<dbReference type="Gene3D" id="1.10.630.10">
    <property type="entry name" value="Cytochrome P450"/>
    <property type="match status" value="1"/>
</dbReference>
<name>A0A4U0WNA3_9PEZI</name>
<accession>A0A4U0WNA3</accession>
<dbReference type="GO" id="GO:0016705">
    <property type="term" value="F:oxidoreductase activity, acting on paired donors, with incorporation or reduction of molecular oxygen"/>
    <property type="evidence" value="ECO:0007669"/>
    <property type="project" value="InterPro"/>
</dbReference>
<dbReference type="GO" id="GO:0004497">
    <property type="term" value="F:monooxygenase activity"/>
    <property type="evidence" value="ECO:0007669"/>
    <property type="project" value="InterPro"/>
</dbReference>
<dbReference type="InterPro" id="IPR036396">
    <property type="entry name" value="Cyt_P450_sf"/>
</dbReference>
<dbReference type="AlphaFoldDB" id="A0A4U0WNA3"/>